<name>A0AAX6EEU5_IRIPA</name>
<accession>A0AAX6EEU5</accession>
<sequence length="55" mass="6254">MTGDPRSCRTTKVCRSGPLGGGGVLFWVTVDLARMAGGGDRSREESWEIPRWWWW</sequence>
<organism evidence="1 2">
    <name type="scientific">Iris pallida</name>
    <name type="common">Sweet iris</name>
    <dbReference type="NCBI Taxonomy" id="29817"/>
    <lineage>
        <taxon>Eukaryota</taxon>
        <taxon>Viridiplantae</taxon>
        <taxon>Streptophyta</taxon>
        <taxon>Embryophyta</taxon>
        <taxon>Tracheophyta</taxon>
        <taxon>Spermatophyta</taxon>
        <taxon>Magnoliopsida</taxon>
        <taxon>Liliopsida</taxon>
        <taxon>Asparagales</taxon>
        <taxon>Iridaceae</taxon>
        <taxon>Iridoideae</taxon>
        <taxon>Irideae</taxon>
        <taxon>Iris</taxon>
    </lineage>
</organism>
<protein>
    <submittedName>
        <fullName evidence="1">Uncharacterized protein</fullName>
    </submittedName>
</protein>
<gene>
    <name evidence="1" type="ORF">M6B38_192100</name>
</gene>
<dbReference type="AlphaFoldDB" id="A0AAX6EEU5"/>
<proteinExistence type="predicted"/>
<evidence type="ECO:0000313" key="1">
    <source>
        <dbReference type="EMBL" id="KAJ6802544.1"/>
    </source>
</evidence>
<reference evidence="1" key="1">
    <citation type="journal article" date="2023" name="GigaByte">
        <title>Genome assembly of the bearded iris, Iris pallida Lam.</title>
        <authorList>
            <person name="Bruccoleri R.E."/>
            <person name="Oakeley E.J."/>
            <person name="Faust A.M.E."/>
            <person name="Altorfer M."/>
            <person name="Dessus-Babus S."/>
            <person name="Burckhardt D."/>
            <person name="Oertli M."/>
            <person name="Naumann U."/>
            <person name="Petersen F."/>
            <person name="Wong J."/>
        </authorList>
    </citation>
    <scope>NUCLEOTIDE SEQUENCE</scope>
    <source>
        <strain evidence="1">GSM-AAB239-AS_SAM_17_03QT</strain>
    </source>
</reference>
<evidence type="ECO:0000313" key="2">
    <source>
        <dbReference type="Proteomes" id="UP001140949"/>
    </source>
</evidence>
<keyword evidence="2" id="KW-1185">Reference proteome</keyword>
<dbReference type="Proteomes" id="UP001140949">
    <property type="component" value="Unassembled WGS sequence"/>
</dbReference>
<reference evidence="1" key="2">
    <citation type="submission" date="2023-04" db="EMBL/GenBank/DDBJ databases">
        <authorList>
            <person name="Bruccoleri R.E."/>
            <person name="Oakeley E.J."/>
            <person name="Faust A.-M."/>
            <person name="Dessus-Babus S."/>
            <person name="Altorfer M."/>
            <person name="Burckhardt D."/>
            <person name="Oertli M."/>
            <person name="Naumann U."/>
            <person name="Petersen F."/>
            <person name="Wong J."/>
        </authorList>
    </citation>
    <scope>NUCLEOTIDE SEQUENCE</scope>
    <source>
        <strain evidence="1">GSM-AAB239-AS_SAM_17_03QT</strain>
        <tissue evidence="1">Leaf</tissue>
    </source>
</reference>
<comment type="caution">
    <text evidence="1">The sequence shown here is derived from an EMBL/GenBank/DDBJ whole genome shotgun (WGS) entry which is preliminary data.</text>
</comment>
<dbReference type="EMBL" id="JANAVB010037219">
    <property type="protein sequence ID" value="KAJ6802544.1"/>
    <property type="molecule type" value="Genomic_DNA"/>
</dbReference>